<evidence type="ECO:0000256" key="4">
    <source>
        <dbReference type="ARBA" id="ARBA00017290"/>
    </source>
</evidence>
<dbReference type="SUPFAM" id="SSF49503">
    <property type="entry name" value="Cupredoxins"/>
    <property type="match status" value="2"/>
</dbReference>
<dbReference type="PANTHER" id="PTHR11709">
    <property type="entry name" value="MULTI-COPPER OXIDASE"/>
    <property type="match status" value="1"/>
</dbReference>
<keyword evidence="5" id="KW-0479">Metal-binding</keyword>
<keyword evidence="6" id="KW-0677">Repeat</keyword>
<evidence type="ECO:0000256" key="2">
    <source>
        <dbReference type="ARBA" id="ARBA00011233"/>
    </source>
</evidence>
<evidence type="ECO:0000256" key="3">
    <source>
        <dbReference type="ARBA" id="ARBA00011882"/>
    </source>
</evidence>
<comment type="subunit">
    <text evidence="2">Homotrimer.</text>
</comment>
<dbReference type="CDD" id="cd11020">
    <property type="entry name" value="CuRO_1_CuNIR"/>
    <property type="match status" value="1"/>
</dbReference>
<dbReference type="GO" id="GO:0050421">
    <property type="term" value="F:nitrite reductase (NO-forming) activity"/>
    <property type="evidence" value="ECO:0007669"/>
    <property type="project" value="UniProtKB-EC"/>
</dbReference>
<feature type="domain" description="Plastocyanin-like" evidence="10">
    <location>
        <begin position="40"/>
        <end position="146"/>
    </location>
</feature>
<dbReference type="Pfam" id="PF07732">
    <property type="entry name" value="Cu-oxidase_3"/>
    <property type="match status" value="1"/>
</dbReference>
<comment type="catalytic activity">
    <reaction evidence="9">
        <text>nitric oxide + Fe(III)-[cytochrome c] + H2O = Fe(II)-[cytochrome c] + nitrite + 2 H(+)</text>
        <dbReference type="Rhea" id="RHEA:15233"/>
        <dbReference type="Rhea" id="RHEA-COMP:10350"/>
        <dbReference type="Rhea" id="RHEA-COMP:14399"/>
        <dbReference type="ChEBI" id="CHEBI:15377"/>
        <dbReference type="ChEBI" id="CHEBI:15378"/>
        <dbReference type="ChEBI" id="CHEBI:16301"/>
        <dbReference type="ChEBI" id="CHEBI:16480"/>
        <dbReference type="ChEBI" id="CHEBI:29033"/>
        <dbReference type="ChEBI" id="CHEBI:29034"/>
        <dbReference type="EC" id="1.7.2.1"/>
    </reaction>
</comment>
<dbReference type="EMBL" id="UOFV01000546">
    <property type="protein sequence ID" value="VAX05696.1"/>
    <property type="molecule type" value="Genomic_DNA"/>
</dbReference>
<organism evidence="11">
    <name type="scientific">hydrothermal vent metagenome</name>
    <dbReference type="NCBI Taxonomy" id="652676"/>
    <lineage>
        <taxon>unclassified sequences</taxon>
        <taxon>metagenomes</taxon>
        <taxon>ecological metagenomes</taxon>
    </lineage>
</organism>
<reference evidence="11" key="1">
    <citation type="submission" date="2018-06" db="EMBL/GenBank/DDBJ databases">
        <authorList>
            <person name="Zhirakovskaya E."/>
        </authorList>
    </citation>
    <scope>NUCLEOTIDE SEQUENCE</scope>
</reference>
<keyword evidence="8" id="KW-0186">Copper</keyword>
<keyword evidence="7 11" id="KW-0560">Oxidoreductase</keyword>
<evidence type="ECO:0000256" key="8">
    <source>
        <dbReference type="ARBA" id="ARBA00023008"/>
    </source>
</evidence>
<evidence type="ECO:0000256" key="9">
    <source>
        <dbReference type="ARBA" id="ARBA00049340"/>
    </source>
</evidence>
<dbReference type="InterPro" id="IPR001287">
    <property type="entry name" value="NO2-reductase_Cu"/>
</dbReference>
<sequence length="318" mass="34746">MFNKLPISAMALTIGLVGAQVVQAKTVHVTMTAKETTVQIDNKGTMYKAWTFDGAIPGKVVRVTEGDIIDFKLINPKTNKESHSMDFHAAEVHVLEEFAPVKPGETKHFKFEAKRPGVWMYHCGASVMAQHIARGMYGVIIVDPKEGYTKDFPKPDREYVLIQGQYFPDADNYKAMLKNEGSTGSLINGRMFHYDPVHDPDASLTLAAKPGERVRFHFVNANINNPIALHPIAGIWDRVFLNGSPKNILYDMATYGVAVSEAVSVDIVSPEGRTTANAIVDHTMSAALTGAISVLINSPDADPKAGKGDNILPRAVDQ</sequence>
<dbReference type="GO" id="GO:0005507">
    <property type="term" value="F:copper ion binding"/>
    <property type="evidence" value="ECO:0007669"/>
    <property type="project" value="InterPro"/>
</dbReference>
<accession>A0A3B1AIJ8</accession>
<evidence type="ECO:0000256" key="5">
    <source>
        <dbReference type="ARBA" id="ARBA00022723"/>
    </source>
</evidence>
<proteinExistence type="predicted"/>
<comment type="cofactor">
    <cofactor evidence="1">
        <name>Cu(+)</name>
        <dbReference type="ChEBI" id="CHEBI:49552"/>
    </cofactor>
</comment>
<dbReference type="InterPro" id="IPR045087">
    <property type="entry name" value="Cu-oxidase_fam"/>
</dbReference>
<name>A0A3B1AIJ8_9ZZZZ</name>
<evidence type="ECO:0000256" key="1">
    <source>
        <dbReference type="ARBA" id="ARBA00001960"/>
    </source>
</evidence>
<dbReference type="Gene3D" id="2.60.40.420">
    <property type="entry name" value="Cupredoxins - blue copper proteins"/>
    <property type="match status" value="2"/>
</dbReference>
<dbReference type="InterPro" id="IPR008972">
    <property type="entry name" value="Cupredoxin"/>
</dbReference>
<dbReference type="InterPro" id="IPR011707">
    <property type="entry name" value="Cu-oxidase-like_N"/>
</dbReference>
<protein>
    <recommendedName>
        <fullName evidence="4">Copper-containing nitrite reductase</fullName>
        <ecNumber evidence="3">1.7.2.1</ecNumber>
    </recommendedName>
</protein>
<gene>
    <name evidence="11" type="ORF">MNBD_GAMMA19-170</name>
</gene>
<evidence type="ECO:0000256" key="7">
    <source>
        <dbReference type="ARBA" id="ARBA00023002"/>
    </source>
</evidence>
<dbReference type="AlphaFoldDB" id="A0A3B1AIJ8"/>
<dbReference type="EC" id="1.7.2.1" evidence="3"/>
<evidence type="ECO:0000256" key="6">
    <source>
        <dbReference type="ARBA" id="ARBA00022737"/>
    </source>
</evidence>
<evidence type="ECO:0000313" key="11">
    <source>
        <dbReference type="EMBL" id="VAX05696.1"/>
    </source>
</evidence>
<evidence type="ECO:0000259" key="10">
    <source>
        <dbReference type="Pfam" id="PF07732"/>
    </source>
</evidence>
<dbReference type="PRINTS" id="PR00695">
    <property type="entry name" value="CUNO2RDTASE"/>
</dbReference>